<evidence type="ECO:0000313" key="3">
    <source>
        <dbReference type="Proteomes" id="UP001215598"/>
    </source>
</evidence>
<accession>A0AAD7JGH4</accession>
<dbReference type="EMBL" id="JARKIB010000028">
    <property type="protein sequence ID" value="KAJ7764296.1"/>
    <property type="molecule type" value="Genomic_DNA"/>
</dbReference>
<feature type="compositionally biased region" description="Basic and acidic residues" evidence="1">
    <location>
        <begin position="40"/>
        <end position="56"/>
    </location>
</feature>
<protein>
    <submittedName>
        <fullName evidence="2">Uncharacterized protein</fullName>
    </submittedName>
</protein>
<evidence type="ECO:0000313" key="2">
    <source>
        <dbReference type="EMBL" id="KAJ7764296.1"/>
    </source>
</evidence>
<keyword evidence="3" id="KW-1185">Reference proteome</keyword>
<dbReference type="AlphaFoldDB" id="A0AAD7JGH4"/>
<feature type="region of interest" description="Disordered" evidence="1">
    <location>
        <begin position="869"/>
        <end position="888"/>
    </location>
</feature>
<feature type="region of interest" description="Disordered" evidence="1">
    <location>
        <begin position="111"/>
        <end position="242"/>
    </location>
</feature>
<organism evidence="2 3">
    <name type="scientific">Mycena metata</name>
    <dbReference type="NCBI Taxonomy" id="1033252"/>
    <lineage>
        <taxon>Eukaryota</taxon>
        <taxon>Fungi</taxon>
        <taxon>Dikarya</taxon>
        <taxon>Basidiomycota</taxon>
        <taxon>Agaricomycotina</taxon>
        <taxon>Agaricomycetes</taxon>
        <taxon>Agaricomycetidae</taxon>
        <taxon>Agaricales</taxon>
        <taxon>Marasmiineae</taxon>
        <taxon>Mycenaceae</taxon>
        <taxon>Mycena</taxon>
    </lineage>
</organism>
<feature type="compositionally biased region" description="Low complexity" evidence="1">
    <location>
        <begin position="111"/>
        <end position="122"/>
    </location>
</feature>
<reference evidence="2" key="1">
    <citation type="submission" date="2023-03" db="EMBL/GenBank/DDBJ databases">
        <title>Massive genome expansion in bonnet fungi (Mycena s.s.) driven by repeated elements and novel gene families across ecological guilds.</title>
        <authorList>
            <consortium name="Lawrence Berkeley National Laboratory"/>
            <person name="Harder C.B."/>
            <person name="Miyauchi S."/>
            <person name="Viragh M."/>
            <person name="Kuo A."/>
            <person name="Thoen E."/>
            <person name="Andreopoulos B."/>
            <person name="Lu D."/>
            <person name="Skrede I."/>
            <person name="Drula E."/>
            <person name="Henrissat B."/>
            <person name="Morin E."/>
            <person name="Kohler A."/>
            <person name="Barry K."/>
            <person name="LaButti K."/>
            <person name="Morin E."/>
            <person name="Salamov A."/>
            <person name="Lipzen A."/>
            <person name="Mereny Z."/>
            <person name="Hegedus B."/>
            <person name="Baldrian P."/>
            <person name="Stursova M."/>
            <person name="Weitz H."/>
            <person name="Taylor A."/>
            <person name="Grigoriev I.V."/>
            <person name="Nagy L.G."/>
            <person name="Martin F."/>
            <person name="Kauserud H."/>
        </authorList>
    </citation>
    <scope>NUCLEOTIDE SEQUENCE</scope>
    <source>
        <strain evidence="2">CBHHK182m</strain>
    </source>
</reference>
<sequence length="888" mass="97330">MSPTHLATPVHARPHSLEERVISPLPRRTLFSDTTNTPSTHKETAPVSQKDLDRRPLPTQISPLRLPAPPASSSKPGLEGDVFTSNAAAPLGPPIQLLSPLRLPSPAILQTPTSLLSSPSSTVVASGSHRKRKETSPGEETPTERRTSKRLATASTAGTTATSTTILHSHNAGPARRDSTQGHRPHGAGEPQDDNDDIVVAEARRRRRRAPGADPECPRGGNRVRADRPAAQNAPKTIGEVQSRIVRELNGEEGGEEEGKTTGEEQERWNIHGTPPALSAATSAPIVWLSYLTTSPQLQTKLIDLLLALSPKAPQKDKDTDVGGPVSAPATATASISGLAARCAELEAAATINDFHQMMSFIHLALHIQWHVQVYPNMFLEFIYVTRLRKLKPTQKASFPELAAACVGPKKITSRQLSKWYTAGSRLIYLARASSMYIVPMIAAAGMRNDICFKYSCKQIQVLAFTLSNPSPPTHENPADDNTYSLTTSCGRLVRTVIVPQMTLIAQPTDPVWQILGTPMLTPAPPLAPQEIDSSCIAEEIKIVTPLKLQPSVCPVKKKNIDSWTTTERTKASAAAVVENIDSLQCAGSQVDKLHEGGVRKPDSYISIDTKLCEGKVLHIRDSNNKLLVLVATNLLDTLPHLDTTILTQLASIMAGEVFSDKSNRPGYSFLAWHCSYYDRYAEKGHDAPNDVHPNFLSKRGIKKINHGQRVPHASKEVEENPEEAAMLAEMIHLITTIVEHHIKHFMPDEYEEIKIYVTKLPLNERSLAYPFGGFVINVSVSTRGHRDRFDKLFCVVIPFGKWTGGELCLFEPGFVFKLHPWDILIFPSCDITHFNLHFEGTRLSLVLHSDKYGDQWVRDGNGWLPNDEEYTEGGEGGEAAQVSVPGA</sequence>
<dbReference type="Proteomes" id="UP001215598">
    <property type="component" value="Unassembled WGS sequence"/>
</dbReference>
<feature type="compositionally biased region" description="Low complexity" evidence="1">
    <location>
        <begin position="152"/>
        <end position="165"/>
    </location>
</feature>
<comment type="caution">
    <text evidence="2">The sequence shown here is derived from an EMBL/GenBank/DDBJ whole genome shotgun (WGS) entry which is preliminary data.</text>
</comment>
<dbReference type="Gene3D" id="3.60.130.30">
    <property type="match status" value="1"/>
</dbReference>
<evidence type="ECO:0000256" key="1">
    <source>
        <dbReference type="SAM" id="MobiDB-lite"/>
    </source>
</evidence>
<gene>
    <name evidence="2" type="ORF">B0H16DRAFT_1454834</name>
</gene>
<feature type="region of interest" description="Disordered" evidence="1">
    <location>
        <begin position="1"/>
        <end position="93"/>
    </location>
</feature>
<proteinExistence type="predicted"/>
<name>A0AAD7JGH4_9AGAR</name>